<dbReference type="InterPro" id="IPR004159">
    <property type="entry name" value="Put_SAM_MeTrfase"/>
</dbReference>
<dbReference type="InterPro" id="IPR035985">
    <property type="entry name" value="Ubiquitin-activating_enz"/>
</dbReference>
<dbReference type="InterPro" id="IPR029063">
    <property type="entry name" value="SAM-dependent_MTases_sf"/>
</dbReference>
<dbReference type="Pfam" id="PF09358">
    <property type="entry name" value="E1_UFD"/>
    <property type="match status" value="1"/>
</dbReference>
<keyword evidence="16" id="KW-1185">Reference proteome</keyword>
<sequence>MAMIQSLLTKGWNRFLLTLSFLFLSLIAVFYFTTDGANRFSFYYFPSPQDLESSRSIRSPLQSPLGPPAAPVPVTPSSPYSFNEQSELVEGVSAYETDGEQVNPEFELRWEICRSGMGFEAVDYIPCLDNMKAIKKLKSRRHMEHRERHCPTPAPRCLVPLPPGYKVPVSWPKSRDMIWFDNVPHSKLVEYKKDQNWVRKDGDYLVFPGGGTQFKEGVSNYIQFIEQSCPAIEWGKHTRVVLDVGCGVASFGGYLLDKDVITISFAPKDEHEAQIQFALERGIPAFLSVIGTQQLTFPDNAFDLIHCARCRVHWDGDGGKPLIELNRILRPGGFFVWSATPVYHDDPRDQSVWNAMVTLTESICWKLLVKATDAAGIGLVIYQKPVSSSCYEKRKVQDPPLCIHKNRYDISWYTPLEGCLPPVHVDDSVDSETWPSSWPERLNFWPSNLLESNNVYNKARYYEDTKHWKGLVSSIYMHDLSINWSSIRNVMDMNAGFGGFAAALVTEALWVMNVVPIHELNTLPIIINRGLIGVYNDWCESFNTYPRTYDLLHSSFLFGKLTKRCDIISCVAEMDRILRPAEVVALNNQRPPEGIEREVANGKKPMEIDEDLHSRQLAVYGRETMRRLFASNVLVSGLQGLGVEIDDVGKNRASACVQKLQELNSAVIISTITTALSKEQLSNFQAVVFTDIGLETALEFDDYCRDHEPPIAFIKSEVRGLFGSVFCDFGPSFTVVDVDGEEPHTGIIASINNDNPALVCCVDDERLEFQDGDLVVFSEVQGMTELNDGKPRKVISARPYSFTLEEDTTDFGAYYRGGIVTQVKQPKVLQFKPLRDAVKDPGDFLLSDFSKFDRPILLHLAFQALDAFRHELGRFPVAGSVEDADKLIDFTFKINESLGDSKLEEIDRKLLNHFASGSRAVLNPMAAMFGGIVGQEIVKACSGKFHPLFQFLYFDSVESLPTEPLDSNDLKPLGSRYDAQISVFGAKLQKKMEESKVFMVGAGALGCEFLKNLALMGVCCSQKGKLTITDDDIIEKKNVFDDTFWESLDAVINALDNVAARMYMDGRCLYFQKPLLESGTLGTKCNTQMVIPHLTENYGASRDPPEKQAPMCTVHSFPHNIDHCLTWARSEFEGILEKTPDEVNKFLANPSEYASAMKAAGDAQARDLLERVIDCLDRDKCDTFQDCVTWARLRFEDYFSDRVKQLTYTFPEDAVTSGGAPFWSAPKRFPQPLQFSTRDASHVDFIMAASILRAETFGIPLPDWAKSLRKLAEAIDEVVVPDFVPKKGVNIVTDEKATSLSTASIDDAVVINELVAKLEECAKRLPPGYHMNAVQFEKDDDTNFHIDLIAGLANMRARNYGIPEVDKLKAKFIAGRIIPAIATSTALATGLVCLELYKVLSGGHKVESYRNTFANLSLPLFSMAEPVPPKVIRHGDMSWTVWDRWAITGNITLRELLQWLKDKGLNAYSISCGNPCFITDVTKLEVPSYRRHVDVVVACEDDEDNDIDIPLISIYFR</sequence>
<dbReference type="Pfam" id="PF03141">
    <property type="entry name" value="Methyltransf_29"/>
    <property type="match status" value="1"/>
</dbReference>
<dbReference type="PROSITE" id="PS00536">
    <property type="entry name" value="UBIQUITIN_ACTIVAT_1"/>
    <property type="match status" value="1"/>
</dbReference>
<reference evidence="15 16" key="1">
    <citation type="journal article" date="2020" name="Nat. Food">
        <title>A phased Vanilla planifolia genome enables genetic improvement of flavour and production.</title>
        <authorList>
            <person name="Hasing T."/>
            <person name="Tang H."/>
            <person name="Brym M."/>
            <person name="Khazi F."/>
            <person name="Huang T."/>
            <person name="Chambers A.H."/>
        </authorList>
    </citation>
    <scope>NUCLEOTIDE SEQUENCE [LARGE SCALE GENOMIC DNA]</scope>
    <source>
        <tissue evidence="15">Leaf</tissue>
    </source>
</reference>
<keyword evidence="8" id="KW-0436">Ligase</keyword>
<dbReference type="CDD" id="cd02440">
    <property type="entry name" value="AdoMet_MTases"/>
    <property type="match status" value="1"/>
</dbReference>
<comment type="similarity">
    <text evidence="6">Belongs to the methyltransferase superfamily.</text>
</comment>
<dbReference type="InterPro" id="IPR042449">
    <property type="entry name" value="Ub-E1_IAD_1"/>
</dbReference>
<dbReference type="FunFam" id="2.40.30.180:FF:000001">
    <property type="entry name" value="ubiquitin-like modifier-activating enzyme 1"/>
    <property type="match status" value="1"/>
</dbReference>
<feature type="active site" description="Glycyl thioester intermediate" evidence="12">
    <location>
        <position position="1112"/>
    </location>
</feature>
<dbReference type="InterPro" id="IPR042063">
    <property type="entry name" value="Ubi_acti_E1_SCCH"/>
</dbReference>
<dbReference type="InterPro" id="IPR032420">
    <property type="entry name" value="E1_4HB"/>
</dbReference>
<dbReference type="UniPathway" id="UPA00143"/>
<evidence type="ECO:0000256" key="5">
    <source>
        <dbReference type="ARBA" id="ARBA00005673"/>
    </source>
</evidence>
<dbReference type="Gene3D" id="3.40.50.720">
    <property type="entry name" value="NAD(P)-binding Rossmann-like Domain"/>
    <property type="match status" value="3"/>
</dbReference>
<evidence type="ECO:0000256" key="8">
    <source>
        <dbReference type="ARBA" id="ARBA00022598"/>
    </source>
</evidence>
<dbReference type="GO" id="GO:0005768">
    <property type="term" value="C:endosome"/>
    <property type="evidence" value="ECO:0007669"/>
    <property type="project" value="TreeGrafter"/>
</dbReference>
<accession>A0A835V610</accession>
<evidence type="ECO:0000256" key="2">
    <source>
        <dbReference type="ARBA" id="ARBA00002457"/>
    </source>
</evidence>
<evidence type="ECO:0000313" key="15">
    <source>
        <dbReference type="EMBL" id="KAG0488754.1"/>
    </source>
</evidence>
<dbReference type="PANTHER" id="PTHR10108">
    <property type="entry name" value="SAM-DEPENDENT METHYLTRANSFERASE"/>
    <property type="match status" value="1"/>
</dbReference>
<keyword evidence="9" id="KW-0808">Transferase</keyword>
<evidence type="ECO:0000256" key="6">
    <source>
        <dbReference type="ARBA" id="ARBA00008361"/>
    </source>
</evidence>
<proteinExistence type="inferred from homology"/>
<dbReference type="GO" id="GO:0032259">
    <property type="term" value="P:methylation"/>
    <property type="evidence" value="ECO:0007669"/>
    <property type="project" value="UniProtKB-KW"/>
</dbReference>
<dbReference type="InterPro" id="IPR042302">
    <property type="entry name" value="E1_FCCH_sf"/>
</dbReference>
<keyword evidence="13" id="KW-0472">Membrane</keyword>
<dbReference type="InterPro" id="IPR000594">
    <property type="entry name" value="ThiF_NAD_FAD-bd"/>
</dbReference>
<gene>
    <name evidence="15" type="ORF">HPP92_007565</name>
</gene>
<evidence type="ECO:0000256" key="4">
    <source>
        <dbReference type="ARBA" id="ARBA00004906"/>
    </source>
</evidence>
<comment type="function">
    <text evidence="2">Activates ubiquitin by first adenylating its C-terminal glycine residue with ATP, and thereafter linking this residue to the side chain of a cysteine residue in E1, yielding a ubiquitin-E1 thioester and free AMP.</text>
</comment>
<dbReference type="Proteomes" id="UP000636800">
    <property type="component" value="Chromosome 3"/>
</dbReference>
<dbReference type="PRINTS" id="PR01849">
    <property type="entry name" value="UBIQUITINACT"/>
</dbReference>
<evidence type="ECO:0000256" key="10">
    <source>
        <dbReference type="ARBA" id="ARBA00022968"/>
    </source>
</evidence>
<organism evidence="15 16">
    <name type="scientific">Vanilla planifolia</name>
    <name type="common">Vanilla</name>
    <dbReference type="NCBI Taxonomy" id="51239"/>
    <lineage>
        <taxon>Eukaryota</taxon>
        <taxon>Viridiplantae</taxon>
        <taxon>Streptophyta</taxon>
        <taxon>Embryophyta</taxon>
        <taxon>Tracheophyta</taxon>
        <taxon>Spermatophyta</taxon>
        <taxon>Magnoliopsida</taxon>
        <taxon>Liliopsida</taxon>
        <taxon>Asparagales</taxon>
        <taxon>Orchidaceae</taxon>
        <taxon>Vanilloideae</taxon>
        <taxon>Vanilleae</taxon>
        <taxon>Vanilla</taxon>
    </lineage>
</organism>
<feature type="domain" description="Ubiquitin-activating enzyme E1 C-terminal" evidence="14">
    <location>
        <begin position="1409"/>
        <end position="1512"/>
    </location>
</feature>
<evidence type="ECO:0000256" key="9">
    <source>
        <dbReference type="ARBA" id="ARBA00022603"/>
    </source>
</evidence>
<dbReference type="Pfam" id="PF10585">
    <property type="entry name" value="UBA_E1_SCCH"/>
    <property type="match status" value="1"/>
</dbReference>
<evidence type="ECO:0000256" key="12">
    <source>
        <dbReference type="PROSITE-ProRule" id="PRU10132"/>
    </source>
</evidence>
<dbReference type="PANTHER" id="PTHR10108:SF887">
    <property type="entry name" value="METHYLTRANSFERASE PMT22-RELATED"/>
    <property type="match status" value="1"/>
</dbReference>
<comment type="similarity">
    <text evidence="5">Belongs to the ubiquitin-activating E1 family.</text>
</comment>
<evidence type="ECO:0000256" key="13">
    <source>
        <dbReference type="SAM" id="Phobius"/>
    </source>
</evidence>
<dbReference type="Pfam" id="PF16190">
    <property type="entry name" value="E1_FCCH"/>
    <property type="match status" value="1"/>
</dbReference>
<dbReference type="PROSITE" id="PS00865">
    <property type="entry name" value="UBIQUITIN_ACTIVAT_2"/>
    <property type="match status" value="1"/>
</dbReference>
<keyword evidence="10" id="KW-0735">Signal-anchor</keyword>
<dbReference type="GO" id="GO:0016020">
    <property type="term" value="C:membrane"/>
    <property type="evidence" value="ECO:0007669"/>
    <property type="project" value="UniProtKB-SubCell"/>
</dbReference>
<dbReference type="Pfam" id="PF16191">
    <property type="entry name" value="E1_4HB"/>
    <property type="match status" value="1"/>
</dbReference>
<dbReference type="Gene3D" id="1.10.10.2660">
    <property type="entry name" value="Ubiquitin-activating enzyme E1, SCCH domain"/>
    <property type="match status" value="1"/>
</dbReference>
<keyword evidence="13" id="KW-0812">Transmembrane</keyword>
<dbReference type="InterPro" id="IPR032418">
    <property type="entry name" value="E1_FCCH"/>
</dbReference>
<dbReference type="InterPro" id="IPR000011">
    <property type="entry name" value="UBQ/SUMO-activ_enz_E1-like"/>
</dbReference>
<dbReference type="Gene3D" id="3.50.50.80">
    <property type="entry name" value="Ubiquitin-activating enzyme E1, inactive adenylation domain, subdomain 1"/>
    <property type="match status" value="1"/>
</dbReference>
<dbReference type="Gene3D" id="3.40.50.12550">
    <property type="entry name" value="Ubiquitin-activating enzyme E1, inactive adenylation domain, subdomain 2"/>
    <property type="match status" value="1"/>
</dbReference>
<comment type="pathway">
    <text evidence="4">Protein modification; protein ubiquitination.</text>
</comment>
<dbReference type="GO" id="GO:0005802">
    <property type="term" value="C:trans-Golgi network"/>
    <property type="evidence" value="ECO:0007669"/>
    <property type="project" value="TreeGrafter"/>
</dbReference>
<dbReference type="SMART" id="SM00985">
    <property type="entry name" value="UBA_e1_C"/>
    <property type="match status" value="1"/>
</dbReference>
<dbReference type="Pfam" id="PF00899">
    <property type="entry name" value="ThiF"/>
    <property type="match status" value="2"/>
</dbReference>
<dbReference type="FunFam" id="1.10.10.2660:FF:000002">
    <property type="entry name" value="Ubiquitin-activating enzyme E1 2"/>
    <property type="match status" value="1"/>
</dbReference>
<evidence type="ECO:0000256" key="7">
    <source>
        <dbReference type="ARBA" id="ARBA00012990"/>
    </source>
</evidence>
<dbReference type="EC" id="6.2.1.45" evidence="7"/>
<evidence type="ECO:0000256" key="11">
    <source>
        <dbReference type="ARBA" id="ARBA00037847"/>
    </source>
</evidence>
<dbReference type="GO" id="GO:0004839">
    <property type="term" value="F:ubiquitin activating enzyme activity"/>
    <property type="evidence" value="ECO:0007669"/>
    <property type="project" value="UniProtKB-EC"/>
</dbReference>
<protein>
    <recommendedName>
        <fullName evidence="7">E1 ubiquitin-activating enzyme</fullName>
        <ecNumber evidence="7">6.2.1.45</ecNumber>
    </recommendedName>
</protein>
<comment type="catalytic activity">
    <reaction evidence="1">
        <text>ATP + ubiquitin + [E1 ubiquitin-activating enzyme]-L-cysteine = AMP + diphosphate + S-ubiquitinyl-[E1 ubiquitin-activating enzyme]-L-cysteine.</text>
        <dbReference type="EC" id="6.2.1.45"/>
    </reaction>
</comment>
<dbReference type="SUPFAM" id="SSF69572">
    <property type="entry name" value="Activating enzymes of the ubiquitin-like proteins"/>
    <property type="match status" value="2"/>
</dbReference>
<dbReference type="SUPFAM" id="SSF53335">
    <property type="entry name" value="S-adenosyl-L-methionine-dependent methyltransferases"/>
    <property type="match status" value="2"/>
</dbReference>
<name>A0A835V610_VANPL</name>
<keyword evidence="9" id="KW-0489">Methyltransferase</keyword>
<dbReference type="FunFam" id="3.40.50.150:FF:000342">
    <property type="entry name" value="Probable methyltransferase PMT19"/>
    <property type="match status" value="1"/>
</dbReference>
<dbReference type="InterPro" id="IPR018074">
    <property type="entry name" value="UBQ-activ_enz_E1_CS"/>
</dbReference>
<feature type="transmembrane region" description="Helical" evidence="13">
    <location>
        <begin position="12"/>
        <end position="32"/>
    </location>
</feature>
<dbReference type="InterPro" id="IPR019572">
    <property type="entry name" value="UBA_E1_SCCH"/>
</dbReference>
<keyword evidence="13" id="KW-1133">Transmembrane helix</keyword>
<dbReference type="Gene3D" id="3.40.50.150">
    <property type="entry name" value="Vaccinia Virus protein VP39"/>
    <property type="match status" value="1"/>
</dbReference>
<comment type="subcellular location">
    <subcellularLocation>
        <location evidence="11">Endomembrane system</location>
        <topology evidence="11">Single-pass membrane protein</topology>
    </subcellularLocation>
    <subcellularLocation>
        <location evidence="3">Membrane</location>
        <topology evidence="3">Single-pass type II membrane protein</topology>
    </subcellularLocation>
</comment>
<dbReference type="OrthoDB" id="44067at2759"/>
<dbReference type="InterPro" id="IPR018965">
    <property type="entry name" value="Ub-activating_enz_E1_C"/>
</dbReference>
<dbReference type="InterPro" id="IPR033127">
    <property type="entry name" value="UBQ-activ_enz_E1_Cys_AS"/>
</dbReference>
<evidence type="ECO:0000259" key="14">
    <source>
        <dbReference type="SMART" id="SM00985"/>
    </source>
</evidence>
<evidence type="ECO:0000256" key="3">
    <source>
        <dbReference type="ARBA" id="ARBA00004606"/>
    </source>
</evidence>
<comment type="caution">
    <text evidence="15">The sequence shown here is derived from an EMBL/GenBank/DDBJ whole genome shotgun (WGS) entry which is preliminary data.</text>
</comment>
<evidence type="ECO:0000256" key="1">
    <source>
        <dbReference type="ARBA" id="ARBA00000488"/>
    </source>
</evidence>
<dbReference type="FunFam" id="3.40.50.12550:FF:000001">
    <property type="entry name" value="Ubiquitin-activating enzyme E1 1"/>
    <property type="match status" value="1"/>
</dbReference>
<evidence type="ECO:0000313" key="16">
    <source>
        <dbReference type="Proteomes" id="UP000636800"/>
    </source>
</evidence>
<dbReference type="GO" id="GO:0008168">
    <property type="term" value="F:methyltransferase activity"/>
    <property type="evidence" value="ECO:0007669"/>
    <property type="project" value="UniProtKB-KW"/>
</dbReference>
<dbReference type="Gene3D" id="2.40.30.180">
    <property type="entry name" value="Ubiquitin-activating enzyme E1, FCCH domain"/>
    <property type="match status" value="1"/>
</dbReference>
<dbReference type="EMBL" id="JADCNL010000003">
    <property type="protein sequence ID" value="KAG0488754.1"/>
    <property type="molecule type" value="Genomic_DNA"/>
</dbReference>